<feature type="signal peptide" evidence="1">
    <location>
        <begin position="1"/>
        <end position="18"/>
    </location>
</feature>
<dbReference type="EMBL" id="JANBQF010000058">
    <property type="protein sequence ID" value="KAJ2006493.1"/>
    <property type="molecule type" value="Genomic_DNA"/>
</dbReference>
<gene>
    <name evidence="2" type="ORF">H4R26_001334</name>
</gene>
<comment type="caution">
    <text evidence="2">The sequence shown here is derived from an EMBL/GenBank/DDBJ whole genome shotgun (WGS) entry which is preliminary data.</text>
</comment>
<keyword evidence="3" id="KW-1185">Reference proteome</keyword>
<evidence type="ECO:0000313" key="3">
    <source>
        <dbReference type="Proteomes" id="UP001150907"/>
    </source>
</evidence>
<evidence type="ECO:0000313" key="2">
    <source>
        <dbReference type="EMBL" id="KAJ2006493.1"/>
    </source>
</evidence>
<protein>
    <submittedName>
        <fullName evidence="2">Uncharacterized protein</fullName>
    </submittedName>
</protein>
<dbReference type="Proteomes" id="UP001150907">
    <property type="component" value="Unassembled WGS sequence"/>
</dbReference>
<name>A0A9W8EKK6_9FUNG</name>
<proteinExistence type="predicted"/>
<organism evidence="2 3">
    <name type="scientific">Coemansia thaxteri</name>
    <dbReference type="NCBI Taxonomy" id="2663907"/>
    <lineage>
        <taxon>Eukaryota</taxon>
        <taxon>Fungi</taxon>
        <taxon>Fungi incertae sedis</taxon>
        <taxon>Zoopagomycota</taxon>
        <taxon>Kickxellomycotina</taxon>
        <taxon>Kickxellomycetes</taxon>
        <taxon>Kickxellales</taxon>
        <taxon>Kickxellaceae</taxon>
        <taxon>Coemansia</taxon>
    </lineage>
</organism>
<keyword evidence="1" id="KW-0732">Signal</keyword>
<accession>A0A9W8EKK6</accession>
<dbReference type="AlphaFoldDB" id="A0A9W8EKK6"/>
<sequence>MIAKVSSVFALAAVLASAEVAKSPAPERNAAPMANHEKAYTTIWGGQQGNYGAAYAPAYAQAPIVQNAGTVEPVVTVTHIAGAASAFGGLSMGALAVVGTFLGASYF</sequence>
<evidence type="ECO:0000256" key="1">
    <source>
        <dbReference type="SAM" id="SignalP"/>
    </source>
</evidence>
<reference evidence="2" key="1">
    <citation type="submission" date="2022-07" db="EMBL/GenBank/DDBJ databases">
        <title>Phylogenomic reconstructions and comparative analyses of Kickxellomycotina fungi.</title>
        <authorList>
            <person name="Reynolds N.K."/>
            <person name="Stajich J.E."/>
            <person name="Barry K."/>
            <person name="Grigoriev I.V."/>
            <person name="Crous P."/>
            <person name="Smith M.E."/>
        </authorList>
    </citation>
    <scope>NUCLEOTIDE SEQUENCE</scope>
    <source>
        <strain evidence="2">IMI 214461</strain>
    </source>
</reference>
<feature type="chain" id="PRO_5040929521" evidence="1">
    <location>
        <begin position="19"/>
        <end position="107"/>
    </location>
</feature>